<sequence>SFLLEGIYFEVCGAEEVPIGGASCQDVNNVPPIALSIVTTSHPASSGQPNFRYDGLRTPEKMFSSPLRNTSNLPFAYRSLVDSVCEKLLKRGVVAIRLCSQSENVWKMAGLMVENTFTSIPHVARSMRNVRLVQHLSNFCYKNKDTAHLKSIPNVARVILVAPNTFVPSVTFLLLQYLM</sequence>
<dbReference type="EMBL" id="OB667574">
    <property type="protein sequence ID" value="CAD7234037.1"/>
    <property type="molecule type" value="Genomic_DNA"/>
</dbReference>
<organism evidence="1">
    <name type="scientific">Cyprideis torosa</name>
    <dbReference type="NCBI Taxonomy" id="163714"/>
    <lineage>
        <taxon>Eukaryota</taxon>
        <taxon>Metazoa</taxon>
        <taxon>Ecdysozoa</taxon>
        <taxon>Arthropoda</taxon>
        <taxon>Crustacea</taxon>
        <taxon>Oligostraca</taxon>
        <taxon>Ostracoda</taxon>
        <taxon>Podocopa</taxon>
        <taxon>Podocopida</taxon>
        <taxon>Cytherocopina</taxon>
        <taxon>Cytheroidea</taxon>
        <taxon>Cytherideidae</taxon>
        <taxon>Cyprideis</taxon>
    </lineage>
</organism>
<reference evidence="1" key="1">
    <citation type="submission" date="2020-11" db="EMBL/GenBank/DDBJ databases">
        <authorList>
            <person name="Tran Van P."/>
        </authorList>
    </citation>
    <scope>NUCLEOTIDE SEQUENCE</scope>
</reference>
<gene>
    <name evidence="1" type="ORF">CTOB1V02_LOCUS11855</name>
</gene>
<evidence type="ECO:0000313" key="1">
    <source>
        <dbReference type="EMBL" id="CAD7234037.1"/>
    </source>
</evidence>
<feature type="non-terminal residue" evidence="1">
    <location>
        <position position="179"/>
    </location>
</feature>
<dbReference type="AlphaFoldDB" id="A0A7R8WNU7"/>
<accession>A0A7R8WNU7</accession>
<name>A0A7R8WNU7_9CRUS</name>
<proteinExistence type="predicted"/>
<protein>
    <submittedName>
        <fullName evidence="1">Uncharacterized protein</fullName>
    </submittedName>
</protein>
<dbReference type="OrthoDB" id="10249433at2759"/>
<feature type="non-terminal residue" evidence="1">
    <location>
        <position position="1"/>
    </location>
</feature>